<evidence type="ECO:0000313" key="2">
    <source>
        <dbReference type="Proteomes" id="UP001596978"/>
    </source>
</evidence>
<dbReference type="RefSeq" id="WP_386404910.1">
    <property type="nucleotide sequence ID" value="NZ_JBHTJH010000004.1"/>
</dbReference>
<dbReference type="InterPro" id="IPR032342">
    <property type="entry name" value="DUF4861"/>
</dbReference>
<dbReference type="Proteomes" id="UP001596978">
    <property type="component" value="Unassembled WGS sequence"/>
</dbReference>
<gene>
    <name evidence="1" type="ORF">ACFQ1M_05225</name>
</gene>
<protein>
    <submittedName>
        <fullName evidence="1">DUF4861 domain-containing protein</fullName>
    </submittedName>
</protein>
<dbReference type="EMBL" id="JBHTJH010000004">
    <property type="protein sequence ID" value="MFD0861597.1"/>
    <property type="molecule type" value="Genomic_DNA"/>
</dbReference>
<dbReference type="Pfam" id="PF16153">
    <property type="entry name" value="DUF4861"/>
    <property type="match status" value="1"/>
</dbReference>
<sequence length="395" mass="44560">MKLVRITFILITIVFISSNCSKSSELATIEVANDLDVDRSFETVEVDLNSLDAFSNESAKTIQVVNKENGDMLLSQLVDTDGDGTMDVLLFQPEIKGHSKKQFTIIATPSEAKEDSTSMRCYSRFVPERTDDYAWENNRVAFRTFGPTAQKMKEDGVQGGTLSSGIDAWLKRVEYPIIDKWYKKHTSGAGSYHEDSGEGLDNFHVGVSRGVGGTALKTDSTYAFSKNFIKWKTITNGPIRTSFVLDYASWDAEGKTILESKHISLDYGQNLSKFVIEVKGTDTLSVGMTLHKKDGNTRTKTTDGWMSYWEPFDDSELGQGLVIPKGYLVGHETYMTDRKDESNLYAHLKVKECQIEYYAGFGWKKSGQFETEKDWHDYLSDFSRKVRNPLKVTQL</sequence>
<comment type="caution">
    <text evidence="1">The sequence shown here is derived from an EMBL/GenBank/DDBJ whole genome shotgun (WGS) entry which is preliminary data.</text>
</comment>
<evidence type="ECO:0000313" key="1">
    <source>
        <dbReference type="EMBL" id="MFD0861597.1"/>
    </source>
</evidence>
<keyword evidence="2" id="KW-1185">Reference proteome</keyword>
<accession>A0ABW3CWP1</accession>
<proteinExistence type="predicted"/>
<reference evidence="2" key="1">
    <citation type="journal article" date="2019" name="Int. J. Syst. Evol. Microbiol.">
        <title>The Global Catalogue of Microorganisms (GCM) 10K type strain sequencing project: providing services to taxonomists for standard genome sequencing and annotation.</title>
        <authorList>
            <consortium name="The Broad Institute Genomics Platform"/>
            <consortium name="The Broad Institute Genome Sequencing Center for Infectious Disease"/>
            <person name="Wu L."/>
            <person name="Ma J."/>
        </authorList>
    </citation>
    <scope>NUCLEOTIDE SEQUENCE [LARGE SCALE GENOMIC DNA]</scope>
    <source>
        <strain evidence="2">CCUG 62952</strain>
    </source>
</reference>
<name>A0ABW3CWP1_9FLAO</name>
<organism evidence="1 2">
    <name type="scientific">Sungkyunkwania multivorans</name>
    <dbReference type="NCBI Taxonomy" id="1173618"/>
    <lineage>
        <taxon>Bacteria</taxon>
        <taxon>Pseudomonadati</taxon>
        <taxon>Bacteroidota</taxon>
        <taxon>Flavobacteriia</taxon>
        <taxon>Flavobacteriales</taxon>
        <taxon>Flavobacteriaceae</taxon>
        <taxon>Sungkyunkwania</taxon>
    </lineage>
</organism>